<dbReference type="PROSITE" id="PS50927">
    <property type="entry name" value="BULB_LECTIN"/>
    <property type="match status" value="1"/>
</dbReference>
<dbReference type="Proteomes" id="UP000489190">
    <property type="component" value="Unassembled WGS sequence"/>
</dbReference>
<dbReference type="EMBL" id="WIWI01000124">
    <property type="protein sequence ID" value="MQT92623.1"/>
    <property type="molecule type" value="Genomic_DNA"/>
</dbReference>
<proteinExistence type="predicted"/>
<organism evidence="2 4">
    <name type="scientific">Pseudomonas helleri</name>
    <dbReference type="NCBI Taxonomy" id="1608996"/>
    <lineage>
        <taxon>Bacteria</taxon>
        <taxon>Pseudomonadati</taxon>
        <taxon>Pseudomonadota</taxon>
        <taxon>Gammaproteobacteria</taxon>
        <taxon>Pseudomonadales</taxon>
        <taxon>Pseudomonadaceae</taxon>
        <taxon>Pseudomonas</taxon>
    </lineage>
</organism>
<dbReference type="RefSeq" id="WP_153330871.1">
    <property type="nucleotide sequence ID" value="NZ_WIWI01000124.1"/>
</dbReference>
<reference evidence="4 5" key="1">
    <citation type="submission" date="2019-10" db="EMBL/GenBank/DDBJ databases">
        <title>Evaluation of single-gene subtyping targets for Pseudomonas.</title>
        <authorList>
            <person name="Reichler S.J."/>
            <person name="Orsi R.H."/>
            <person name="Wiedmann M."/>
            <person name="Martin N.H."/>
            <person name="Murphy S.I."/>
        </authorList>
    </citation>
    <scope>NUCLEOTIDE SEQUENCE [LARGE SCALE GENOMIC DNA]</scope>
    <source>
        <strain evidence="3 5">FSL R10-3254</strain>
        <strain evidence="2 4">FSL R10-3257</strain>
    </source>
</reference>
<dbReference type="InterPro" id="IPR001480">
    <property type="entry name" value="Bulb-type_lectin_dom"/>
</dbReference>
<evidence type="ECO:0000313" key="5">
    <source>
        <dbReference type="Proteomes" id="UP000489190"/>
    </source>
</evidence>
<dbReference type="EMBL" id="WIWJ01000093">
    <property type="protein sequence ID" value="MQT50115.1"/>
    <property type="molecule type" value="Genomic_DNA"/>
</dbReference>
<name>A0A6A7YRQ3_9PSED</name>
<gene>
    <name evidence="3" type="ORF">GHO39_26385</name>
    <name evidence="2" type="ORF">GHO40_25900</name>
</gene>
<comment type="caution">
    <text evidence="2">The sequence shown here is derived from an EMBL/GenBank/DDBJ whole genome shotgun (WGS) entry which is preliminary data.</text>
</comment>
<feature type="domain" description="Bulb-type lectin" evidence="1">
    <location>
        <begin position="13"/>
        <end position="136"/>
    </location>
</feature>
<evidence type="ECO:0000313" key="4">
    <source>
        <dbReference type="Proteomes" id="UP000441404"/>
    </source>
</evidence>
<evidence type="ECO:0000313" key="2">
    <source>
        <dbReference type="EMBL" id="MQT50115.1"/>
    </source>
</evidence>
<evidence type="ECO:0000313" key="3">
    <source>
        <dbReference type="EMBL" id="MQT92623.1"/>
    </source>
</evidence>
<accession>A0A6A7YRQ3</accession>
<dbReference type="InterPro" id="IPR036426">
    <property type="entry name" value="Bulb-type_lectin_dom_sf"/>
</dbReference>
<sequence>MAINYTPFQTSGSPLLPPNQIMSPGQHLTSENGRFRLVLKTDGNLVIKENETIIWTADSNQAYSKTLQRKKMREPLHFVISNSGFLYDPSRKRLWIAESTHSIDKSLWFNACMVIQNDGNLVIYDQRSGNLCWARFGFAPGRMAKRTFSVVNILPGGVPFTIWEF</sequence>
<protein>
    <recommendedName>
        <fullName evidence="1">Bulb-type lectin domain-containing protein</fullName>
    </recommendedName>
</protein>
<dbReference type="SUPFAM" id="SSF51110">
    <property type="entry name" value="alpha-D-mannose-specific plant lectins"/>
    <property type="match status" value="1"/>
</dbReference>
<dbReference type="Proteomes" id="UP000441404">
    <property type="component" value="Unassembled WGS sequence"/>
</dbReference>
<evidence type="ECO:0000259" key="1">
    <source>
        <dbReference type="PROSITE" id="PS50927"/>
    </source>
</evidence>
<dbReference type="AlphaFoldDB" id="A0A6A7YRQ3"/>
<dbReference type="Gene3D" id="2.90.10.10">
    <property type="entry name" value="Bulb-type lectin domain"/>
    <property type="match status" value="2"/>
</dbReference>